<dbReference type="InParanoid" id="A0A6I8VBN3"/>
<evidence type="ECO:0000313" key="2">
    <source>
        <dbReference type="Proteomes" id="UP000001819"/>
    </source>
</evidence>
<proteinExistence type="predicted"/>
<reference evidence="3" key="2">
    <citation type="submission" date="2025-08" db="UniProtKB">
        <authorList>
            <consortium name="RefSeq"/>
        </authorList>
    </citation>
    <scope>IDENTIFICATION</scope>
    <source>
        <strain evidence="3">MV-25-SWS-2005</strain>
        <tissue evidence="3">Whole body</tissue>
    </source>
</reference>
<name>A0A6I8VBN3_DROPS</name>
<reference evidence="2" key="1">
    <citation type="submission" date="2024-06" db="UniProtKB">
        <authorList>
            <consortium name="RefSeq"/>
        </authorList>
    </citation>
    <scope>NUCLEOTIDE SEQUENCE [LARGE SCALE GENOMIC DNA]</scope>
    <source>
        <strain evidence="2">MV2-25</strain>
    </source>
</reference>
<accession>A0A6I8VBN3</accession>
<organism evidence="2 3">
    <name type="scientific">Drosophila pseudoobscura pseudoobscura</name>
    <name type="common">Fruit fly</name>
    <dbReference type="NCBI Taxonomy" id="46245"/>
    <lineage>
        <taxon>Eukaryota</taxon>
        <taxon>Metazoa</taxon>
        <taxon>Ecdysozoa</taxon>
        <taxon>Arthropoda</taxon>
        <taxon>Hexapoda</taxon>
        <taxon>Insecta</taxon>
        <taxon>Pterygota</taxon>
        <taxon>Neoptera</taxon>
        <taxon>Endopterygota</taxon>
        <taxon>Diptera</taxon>
        <taxon>Brachycera</taxon>
        <taxon>Muscomorpha</taxon>
        <taxon>Ephydroidea</taxon>
        <taxon>Drosophilidae</taxon>
        <taxon>Drosophila</taxon>
        <taxon>Sophophora</taxon>
    </lineage>
</organism>
<sequence>MTEKAIQYLIWQKSQVRRLENWASSSAMSWQRHLVVYVICRIAPSICRIRSWSYCCHCCCTMNAHSTAVSIEEDVGQGESRTPTEDVRSKLRQLQGHHLWLRHQLMLWQRHMLTERLSEQRDRHPRGSHKRNLGIPENINKPNVKVPTHQRSVTAMIDLF</sequence>
<gene>
    <name evidence="3" type="primary">LOC26532556</name>
</gene>
<evidence type="ECO:0000256" key="1">
    <source>
        <dbReference type="SAM" id="MobiDB-lite"/>
    </source>
</evidence>
<dbReference type="RefSeq" id="XP_015037873.2">
    <property type="nucleotide sequence ID" value="XM_015182387.2"/>
</dbReference>
<evidence type="ECO:0000313" key="3">
    <source>
        <dbReference type="RefSeq" id="XP_015037873.2"/>
    </source>
</evidence>
<protein>
    <submittedName>
        <fullName evidence="3">Uncharacterized protein</fullName>
    </submittedName>
</protein>
<feature type="compositionally biased region" description="Basic residues" evidence="1">
    <location>
        <begin position="123"/>
        <end position="132"/>
    </location>
</feature>
<dbReference type="Proteomes" id="UP000001819">
    <property type="component" value="Chromosome 2"/>
</dbReference>
<feature type="region of interest" description="Disordered" evidence="1">
    <location>
        <begin position="118"/>
        <end position="144"/>
    </location>
</feature>
<dbReference type="KEGG" id="dpo:26532556"/>
<keyword evidence="2" id="KW-1185">Reference proteome</keyword>
<dbReference type="AlphaFoldDB" id="A0A6I8VBN3"/>